<organism evidence="3 4">
    <name type="scientific">Cysteiniphilum litorale</name>
    <dbReference type="NCBI Taxonomy" id="2056700"/>
    <lineage>
        <taxon>Bacteria</taxon>
        <taxon>Pseudomonadati</taxon>
        <taxon>Pseudomonadota</taxon>
        <taxon>Gammaproteobacteria</taxon>
        <taxon>Thiotrichales</taxon>
        <taxon>Fastidiosibacteraceae</taxon>
        <taxon>Cysteiniphilum</taxon>
    </lineage>
</organism>
<feature type="signal peptide" evidence="2">
    <location>
        <begin position="1"/>
        <end position="19"/>
    </location>
</feature>
<reference evidence="3" key="1">
    <citation type="journal article" date="2014" name="Int. J. Syst. Evol. Microbiol.">
        <title>Complete genome sequence of Corynebacterium casei LMG S-19264T (=DSM 44701T), isolated from a smear-ripened cheese.</title>
        <authorList>
            <consortium name="US DOE Joint Genome Institute (JGI-PGF)"/>
            <person name="Walter F."/>
            <person name="Albersmeier A."/>
            <person name="Kalinowski J."/>
            <person name="Ruckert C."/>
        </authorList>
    </citation>
    <scope>NUCLEOTIDE SEQUENCE</scope>
    <source>
        <strain evidence="3">CGMCC 1.15758</strain>
    </source>
</reference>
<feature type="chain" id="PRO_5035205844" evidence="2">
    <location>
        <begin position="20"/>
        <end position="201"/>
    </location>
</feature>
<dbReference type="OrthoDB" id="6197833at2"/>
<proteinExistence type="predicted"/>
<reference evidence="3" key="2">
    <citation type="submission" date="2020-09" db="EMBL/GenBank/DDBJ databases">
        <authorList>
            <person name="Sun Q."/>
            <person name="Zhou Y."/>
        </authorList>
    </citation>
    <scope>NUCLEOTIDE SEQUENCE</scope>
    <source>
        <strain evidence="3">CGMCC 1.15758</strain>
    </source>
</reference>
<evidence type="ECO:0000313" key="4">
    <source>
        <dbReference type="Proteomes" id="UP000636949"/>
    </source>
</evidence>
<evidence type="ECO:0000256" key="2">
    <source>
        <dbReference type="SAM" id="SignalP"/>
    </source>
</evidence>
<feature type="region of interest" description="Disordered" evidence="1">
    <location>
        <begin position="31"/>
        <end position="61"/>
    </location>
</feature>
<gene>
    <name evidence="3" type="ORF">GCM10010995_23650</name>
</gene>
<accession>A0A8J3E981</accession>
<sequence>MRNYLLGWVLLALASMSFAANNNESSAKAASSANAAIGPESAQKANSSDDEGQDSSDKSGKDESFWTFLKGTQPDNAVYLGMFTWHFNPESRAHDRWSNNLIGGVYNSIFVGTLLNSFSDRAFVVGVQRNLYTNQLSQNNQINVGYRLGIMSGYDQRMSDIAKYLPVLPIPELYIDYAYKNFGAELSYIGVVFTAKFFIRF</sequence>
<evidence type="ECO:0000256" key="1">
    <source>
        <dbReference type="SAM" id="MobiDB-lite"/>
    </source>
</evidence>
<comment type="caution">
    <text evidence="3">The sequence shown here is derived from an EMBL/GenBank/DDBJ whole genome shotgun (WGS) entry which is preliminary data.</text>
</comment>
<dbReference type="RefSeq" id="WP_117003683.1">
    <property type="nucleotide sequence ID" value="NZ_BMJS01000036.1"/>
</dbReference>
<name>A0A8J3E981_9GAMM</name>
<dbReference type="EMBL" id="BMJS01000036">
    <property type="protein sequence ID" value="GGG05437.1"/>
    <property type="molecule type" value="Genomic_DNA"/>
</dbReference>
<dbReference type="Proteomes" id="UP000636949">
    <property type="component" value="Unassembled WGS sequence"/>
</dbReference>
<keyword evidence="4" id="KW-1185">Reference proteome</keyword>
<dbReference type="AlphaFoldDB" id="A0A8J3E981"/>
<evidence type="ECO:0000313" key="3">
    <source>
        <dbReference type="EMBL" id="GGG05437.1"/>
    </source>
</evidence>
<keyword evidence="2" id="KW-0732">Signal</keyword>
<protein>
    <submittedName>
        <fullName evidence="3">Uncharacterized protein</fullName>
    </submittedName>
</protein>